<dbReference type="Proteomes" id="UP000272025">
    <property type="component" value="Unassembled WGS sequence"/>
</dbReference>
<name>A0A3N2PUM2_SODAK</name>
<proteinExistence type="predicted"/>
<organism evidence="2 3">
    <name type="scientific">Sodiomyces alkalinus (strain CBS 110278 / VKM F-3762 / F11)</name>
    <name type="common">Alkaliphilic filamentous fungus</name>
    <dbReference type="NCBI Taxonomy" id="1314773"/>
    <lineage>
        <taxon>Eukaryota</taxon>
        <taxon>Fungi</taxon>
        <taxon>Dikarya</taxon>
        <taxon>Ascomycota</taxon>
        <taxon>Pezizomycotina</taxon>
        <taxon>Sordariomycetes</taxon>
        <taxon>Hypocreomycetidae</taxon>
        <taxon>Glomerellales</taxon>
        <taxon>Plectosphaerellaceae</taxon>
        <taxon>Sodiomyces</taxon>
    </lineage>
</organism>
<feature type="compositionally biased region" description="Polar residues" evidence="1">
    <location>
        <begin position="67"/>
        <end position="78"/>
    </location>
</feature>
<feature type="compositionally biased region" description="Basic and acidic residues" evidence="1">
    <location>
        <begin position="84"/>
        <end position="98"/>
    </location>
</feature>
<dbReference type="EMBL" id="ML119056">
    <property type="protein sequence ID" value="ROT38154.1"/>
    <property type="molecule type" value="Genomic_DNA"/>
</dbReference>
<reference evidence="2 3" key="1">
    <citation type="journal article" date="2018" name="Mol. Ecol.">
        <title>The obligate alkalophilic soda-lake fungus Sodiomyces alkalinus has shifted to a protein diet.</title>
        <authorList>
            <person name="Grum-Grzhimaylo A.A."/>
            <person name="Falkoski D.L."/>
            <person name="van den Heuvel J."/>
            <person name="Valero-Jimenez C.A."/>
            <person name="Min B."/>
            <person name="Choi I.G."/>
            <person name="Lipzen A."/>
            <person name="Daum C.G."/>
            <person name="Aanen D.K."/>
            <person name="Tsang A."/>
            <person name="Henrissat B."/>
            <person name="Bilanenko E.N."/>
            <person name="de Vries R.P."/>
            <person name="van Kan J.A.L."/>
            <person name="Grigoriev I.V."/>
            <person name="Debets A.J.M."/>
        </authorList>
    </citation>
    <scope>NUCLEOTIDE SEQUENCE [LARGE SCALE GENOMIC DNA]</scope>
    <source>
        <strain evidence="2 3">F11</strain>
    </source>
</reference>
<evidence type="ECO:0000256" key="1">
    <source>
        <dbReference type="SAM" id="MobiDB-lite"/>
    </source>
</evidence>
<dbReference type="AlphaFoldDB" id="A0A3N2PUM2"/>
<accession>A0A3N2PUM2</accession>
<dbReference type="RefSeq" id="XP_028465960.1">
    <property type="nucleotide sequence ID" value="XM_028607071.1"/>
</dbReference>
<evidence type="ECO:0000313" key="2">
    <source>
        <dbReference type="EMBL" id="ROT38154.1"/>
    </source>
</evidence>
<evidence type="ECO:0000313" key="3">
    <source>
        <dbReference type="Proteomes" id="UP000272025"/>
    </source>
</evidence>
<feature type="region of interest" description="Disordered" evidence="1">
    <location>
        <begin position="67"/>
        <end position="106"/>
    </location>
</feature>
<keyword evidence="3" id="KW-1185">Reference proteome</keyword>
<gene>
    <name evidence="2" type="ORF">SODALDRAFT_182882</name>
</gene>
<sequence>MRRHPISQRTPPTAEYYAFPPPPPFGWASRIGTLTFFPRRSTTRPPPPSVKLLQQAGSKPCCLTNGWRSGVNTLSTPAGGNPRRKGEGGRKGEKEGRKGLVAKQADRPILSGPLTVLTLCAR</sequence>
<protein>
    <submittedName>
        <fullName evidence="2">Uncharacterized protein</fullName>
    </submittedName>
</protein>
<dbReference type="GeneID" id="39575549"/>